<dbReference type="Pfam" id="PF07715">
    <property type="entry name" value="Plug"/>
    <property type="match status" value="1"/>
</dbReference>
<dbReference type="Pfam" id="PF13715">
    <property type="entry name" value="CarbopepD_reg_2"/>
    <property type="match status" value="1"/>
</dbReference>
<evidence type="ECO:0000259" key="6">
    <source>
        <dbReference type="Pfam" id="PF00593"/>
    </source>
</evidence>
<comment type="subcellular location">
    <subcellularLocation>
        <location evidence="1 4">Cell outer membrane</location>
    </subcellularLocation>
</comment>
<feature type="domain" description="TonB-dependent receptor plug" evidence="7">
    <location>
        <begin position="133"/>
        <end position="236"/>
    </location>
</feature>
<keyword evidence="2 4" id="KW-0472">Membrane</keyword>
<evidence type="ECO:0000256" key="4">
    <source>
        <dbReference type="RuleBase" id="RU003357"/>
    </source>
</evidence>
<dbReference type="SUPFAM" id="SSF56935">
    <property type="entry name" value="Porins"/>
    <property type="match status" value="1"/>
</dbReference>
<evidence type="ECO:0000313" key="8">
    <source>
        <dbReference type="EMBL" id="SKD04839.1"/>
    </source>
</evidence>
<evidence type="ECO:0000313" key="9">
    <source>
        <dbReference type="Proteomes" id="UP000190166"/>
    </source>
</evidence>
<keyword evidence="3" id="KW-0998">Cell outer membrane</keyword>
<protein>
    <submittedName>
        <fullName evidence="8">TonB-dependent receptor</fullName>
    </submittedName>
</protein>
<dbReference type="Pfam" id="PF00593">
    <property type="entry name" value="TonB_dep_Rec_b-barrel"/>
    <property type="match status" value="1"/>
</dbReference>
<dbReference type="InterPro" id="IPR037066">
    <property type="entry name" value="Plug_dom_sf"/>
</dbReference>
<accession>A0A1T5NXM1</accession>
<feature type="domain" description="TonB-dependent receptor-like beta-barrel" evidence="6">
    <location>
        <begin position="444"/>
        <end position="923"/>
    </location>
</feature>
<dbReference type="RefSeq" id="WP_079470246.1">
    <property type="nucleotide sequence ID" value="NZ_FUZZ01000002.1"/>
</dbReference>
<dbReference type="Gene3D" id="2.60.40.1120">
    <property type="entry name" value="Carboxypeptidase-like, regulatory domain"/>
    <property type="match status" value="1"/>
</dbReference>
<dbReference type="GO" id="GO:0009279">
    <property type="term" value="C:cell outer membrane"/>
    <property type="evidence" value="ECO:0007669"/>
    <property type="project" value="UniProtKB-SubCell"/>
</dbReference>
<evidence type="ECO:0000256" key="5">
    <source>
        <dbReference type="SAM" id="SignalP"/>
    </source>
</evidence>
<feature type="signal peptide" evidence="5">
    <location>
        <begin position="1"/>
        <end position="28"/>
    </location>
</feature>
<dbReference type="AlphaFoldDB" id="A0A1T5NXM1"/>
<dbReference type="SUPFAM" id="SSF49464">
    <property type="entry name" value="Carboxypeptidase regulatory domain-like"/>
    <property type="match status" value="1"/>
</dbReference>
<evidence type="ECO:0000256" key="2">
    <source>
        <dbReference type="ARBA" id="ARBA00023136"/>
    </source>
</evidence>
<evidence type="ECO:0000256" key="1">
    <source>
        <dbReference type="ARBA" id="ARBA00004442"/>
    </source>
</evidence>
<name>A0A1T5NXM1_9BACT</name>
<reference evidence="8 9" key="1">
    <citation type="submission" date="2017-02" db="EMBL/GenBank/DDBJ databases">
        <authorList>
            <person name="Peterson S.W."/>
        </authorList>
    </citation>
    <scope>NUCLEOTIDE SEQUENCE [LARGE SCALE GENOMIC DNA]</scope>
    <source>
        <strain evidence="8 9">DSM 18108</strain>
    </source>
</reference>
<evidence type="ECO:0000259" key="7">
    <source>
        <dbReference type="Pfam" id="PF07715"/>
    </source>
</evidence>
<dbReference type="InterPro" id="IPR036942">
    <property type="entry name" value="Beta-barrel_TonB_sf"/>
</dbReference>
<proteinExistence type="inferred from homology"/>
<evidence type="ECO:0000256" key="3">
    <source>
        <dbReference type="ARBA" id="ARBA00023237"/>
    </source>
</evidence>
<keyword evidence="5" id="KW-0732">Signal</keyword>
<dbReference type="InterPro" id="IPR012910">
    <property type="entry name" value="Plug_dom"/>
</dbReference>
<dbReference type="Gene3D" id="2.170.130.10">
    <property type="entry name" value="TonB-dependent receptor, plug domain"/>
    <property type="match status" value="1"/>
</dbReference>
<dbReference type="InterPro" id="IPR010104">
    <property type="entry name" value="TonB_rcpt_bac"/>
</dbReference>
<dbReference type="NCBIfam" id="TIGR01782">
    <property type="entry name" value="TonB-Xanth-Caul"/>
    <property type="match status" value="1"/>
</dbReference>
<dbReference type="Proteomes" id="UP000190166">
    <property type="component" value="Unassembled WGS sequence"/>
</dbReference>
<keyword evidence="8" id="KW-0675">Receptor</keyword>
<keyword evidence="9" id="KW-1185">Reference proteome</keyword>
<organism evidence="8 9">
    <name type="scientific">Chitinophaga ginsengisegetis</name>
    <dbReference type="NCBI Taxonomy" id="393003"/>
    <lineage>
        <taxon>Bacteria</taxon>
        <taxon>Pseudomonadati</taxon>
        <taxon>Bacteroidota</taxon>
        <taxon>Chitinophagia</taxon>
        <taxon>Chitinophagales</taxon>
        <taxon>Chitinophagaceae</taxon>
        <taxon>Chitinophaga</taxon>
    </lineage>
</organism>
<comment type="similarity">
    <text evidence="4">Belongs to the TonB-dependent receptor family.</text>
</comment>
<feature type="chain" id="PRO_5012391615" evidence="5">
    <location>
        <begin position="29"/>
        <end position="958"/>
    </location>
</feature>
<dbReference type="PANTHER" id="PTHR40980:SF4">
    <property type="entry name" value="TONB-DEPENDENT RECEPTOR-LIKE BETA-BARREL DOMAIN-CONTAINING PROTEIN"/>
    <property type="match status" value="1"/>
</dbReference>
<gene>
    <name evidence="8" type="ORF">SAMN05660461_2944</name>
</gene>
<dbReference type="Gene3D" id="2.40.170.20">
    <property type="entry name" value="TonB-dependent receptor, beta-barrel domain"/>
    <property type="match status" value="1"/>
</dbReference>
<sequence length="958" mass="105216">MDRIFKPLKSSRYLTLLLLLVMAGTAKAQTIKGVINGREGHLPGASVQTTGSKQGTATDLNGAFTINVHTTGKVILLVSYIGHETQQLELTVKPGINDAGNITLTPTGGKLGEVLVKGTMAPSTVKALSIKKNSLAIMDVIAADAIGKLPDRNAAEAVQRVQGVAVARYHGEADAATVRGTPFAWTSTLFNGSRLPSANVLGNRNSVLDAVPSEIIQYVQVAKAITPDMEGDAIGGSINFITRTAPAKRTLNVSAAGGYNTFSKDATYNASLVYGDRFFKDKLGVMIAGAIWDRQWGTDAFEVAYNTGLPDPAQQKSVSTVMLKRYMGKRQTYGANVGLEYKFNSSHKIFFRGLMDKFNDIRPVYESYVDYNNSRYQYNYRYSYYQTVLNGGELGGEHQLSSKVKMDWTVSDYYTKYFLETPPTNGNKGLPIATFRQKITGGFNNLSADGKRYWGFDSPQGIGGDPLHFDAGIKNSGEVMDPSKLTLQQLVIAQLDTKEEDKTAQVNFKVSASSRVNLKFGAKYRHKDRAGMYGSNIVYLPGAALGIPNSPGLLPLNTLQTTDFPVRGGFFQGLKGNYDQFMIDPITKQQLFDLYDTATLRKNGFADYTSKSNATNIYTGTENVAAAYAMAEIDLTEKLKMIAGVRNEYTAFTLHGSKATAEGTPKVTTITPATVKNNYNALLPMLHLKYSINDQANLRAAYTRTFIRPNFTDLTPGESVDNTGSTITITKGNPDLQPTFSNNFDLMGEYYFKNIGLISGGVFYKKISNVIFADKTYYTDNNTNYVVAQAKNLNDASLIGLEAGINKRFDFLPGILSGLGAELNYTFISSSVEVPRTASGNKIMDKTSLPNQSRHLFNSILFYERNGLMIRIAGNYRGASVETINQQLGKDFYIWTDKNFTVDASATVNITSKIRVFAELNNITNEPLKTYMGDKRRIAAEEWYGSRGQAGIRWDIIK</sequence>
<dbReference type="InterPro" id="IPR000531">
    <property type="entry name" value="Beta-barrel_TonB"/>
</dbReference>
<dbReference type="PANTHER" id="PTHR40980">
    <property type="entry name" value="PLUG DOMAIN-CONTAINING PROTEIN"/>
    <property type="match status" value="1"/>
</dbReference>
<dbReference type="STRING" id="393003.SAMN05660461_2944"/>
<dbReference type="EMBL" id="FUZZ01000002">
    <property type="protein sequence ID" value="SKD04839.1"/>
    <property type="molecule type" value="Genomic_DNA"/>
</dbReference>
<keyword evidence="4" id="KW-0798">TonB box</keyword>
<dbReference type="InterPro" id="IPR008969">
    <property type="entry name" value="CarboxyPept-like_regulatory"/>
</dbReference>